<evidence type="ECO:0000256" key="2">
    <source>
        <dbReference type="ARBA" id="ARBA00001966"/>
    </source>
</evidence>
<dbReference type="PANTHER" id="PTHR24421:SF37">
    <property type="entry name" value="SENSOR HISTIDINE KINASE NARS"/>
    <property type="match status" value="1"/>
</dbReference>
<evidence type="ECO:0000256" key="6">
    <source>
        <dbReference type="ARBA" id="ARBA00017322"/>
    </source>
</evidence>
<comment type="catalytic activity">
    <reaction evidence="1">
        <text>ATP + protein L-histidine = ADP + protein N-phospho-L-histidine.</text>
        <dbReference type="EC" id="2.7.13.3"/>
    </reaction>
</comment>
<dbReference type="Gene3D" id="3.30.565.10">
    <property type="entry name" value="Histidine kinase-like ATPase, C-terminal domain"/>
    <property type="match status" value="1"/>
</dbReference>
<dbReference type="EMBL" id="FNGP01000002">
    <property type="protein sequence ID" value="SDL32705.1"/>
    <property type="molecule type" value="Genomic_DNA"/>
</dbReference>
<evidence type="ECO:0000256" key="14">
    <source>
        <dbReference type="ARBA" id="ARBA00022989"/>
    </source>
</evidence>
<dbReference type="GO" id="GO:0046983">
    <property type="term" value="F:protein dimerization activity"/>
    <property type="evidence" value="ECO:0007669"/>
    <property type="project" value="InterPro"/>
</dbReference>
<evidence type="ECO:0000256" key="20">
    <source>
        <dbReference type="ARBA" id="ARBA00030800"/>
    </source>
</evidence>
<dbReference type="GO" id="GO:0005886">
    <property type="term" value="C:plasma membrane"/>
    <property type="evidence" value="ECO:0007669"/>
    <property type="project" value="UniProtKB-SubCell"/>
</dbReference>
<evidence type="ECO:0000256" key="1">
    <source>
        <dbReference type="ARBA" id="ARBA00000085"/>
    </source>
</evidence>
<dbReference type="InterPro" id="IPR003594">
    <property type="entry name" value="HATPase_dom"/>
</dbReference>
<evidence type="ECO:0000256" key="7">
    <source>
        <dbReference type="ARBA" id="ARBA00022475"/>
    </source>
</evidence>
<keyword evidence="15" id="KW-0408">Iron</keyword>
<dbReference type="PRINTS" id="PR00344">
    <property type="entry name" value="BCTRLSENSOR"/>
</dbReference>
<sequence>MRTIEQADSAALRSLRLGQHLLFALLLGIAVFRLAGEDRLPWHALLAIGVTVVWYAAGVWLAPPATGLRARVWFGVLVMCWLVLTLVSAEFSWLAFPLFLLAMKVLPLTWALVTVTVMTAGVVVSQTGTPGGNTVAEIVGPAVGALVAVGIGLGYQQILEESRRRGELVEQLTRSQEDLVAMQAELAAAQREAGALGERARLARDIHDTVAQGFSSILLLSRAGQARSDDAGTRRLFSQISDTAAENLADARDVVAALAPASLVRSSLPTVLERQLERLAEQTGVKTDFRVEGDARPAPTAIEVALLRLAQGALANVRAHSKAARVTLTLTWTDDEVLLDVVDDGIGFDVDAPSQEPEGSGFGLRAMSERLADLGGRLTIESTPGAGTAVGAALPLGPVR</sequence>
<reference evidence="24 25" key="1">
    <citation type="submission" date="2016-10" db="EMBL/GenBank/DDBJ databases">
        <authorList>
            <person name="de Groot N.N."/>
        </authorList>
    </citation>
    <scope>NUCLEOTIDE SEQUENCE [LARGE SCALE GENOMIC DNA]</scope>
    <source>
        <strain evidence="24 25">CGMCC 1.9159</strain>
    </source>
</reference>
<dbReference type="InterPro" id="IPR011712">
    <property type="entry name" value="Sig_transdc_His_kin_sub3_dim/P"/>
</dbReference>
<evidence type="ECO:0000256" key="9">
    <source>
        <dbReference type="ARBA" id="ARBA00022490"/>
    </source>
</evidence>
<protein>
    <recommendedName>
        <fullName evidence="6">Oxygen sensor histidine kinase NreB</fullName>
        <ecNumber evidence="5">2.7.13.3</ecNumber>
    </recommendedName>
    <alternativeName>
        <fullName evidence="20">Nitrogen regulation protein B</fullName>
    </alternativeName>
</protein>
<evidence type="ECO:0000256" key="8">
    <source>
        <dbReference type="ARBA" id="ARBA00022485"/>
    </source>
</evidence>
<dbReference type="STRING" id="686624.SAMN04488242_1042"/>
<dbReference type="Pfam" id="PF02518">
    <property type="entry name" value="HATPase_c"/>
    <property type="match status" value="1"/>
</dbReference>
<accession>A0A1G9J640</accession>
<keyword evidence="10" id="KW-0808">Transferase</keyword>
<keyword evidence="18 22" id="KW-0472">Membrane</keyword>
<dbReference type="GO" id="GO:0000155">
    <property type="term" value="F:phosphorelay sensor kinase activity"/>
    <property type="evidence" value="ECO:0007669"/>
    <property type="project" value="InterPro"/>
</dbReference>
<evidence type="ECO:0000256" key="22">
    <source>
        <dbReference type="SAM" id="Phobius"/>
    </source>
</evidence>
<dbReference type="SUPFAM" id="SSF55874">
    <property type="entry name" value="ATPase domain of HSP90 chaperone/DNA topoisomerase II/histidine kinase"/>
    <property type="match status" value="1"/>
</dbReference>
<dbReference type="Proteomes" id="UP000199475">
    <property type="component" value="Unassembled WGS sequence"/>
</dbReference>
<dbReference type="PROSITE" id="PS50109">
    <property type="entry name" value="HIS_KIN"/>
    <property type="match status" value="1"/>
</dbReference>
<evidence type="ECO:0000256" key="13">
    <source>
        <dbReference type="ARBA" id="ARBA00022777"/>
    </source>
</evidence>
<keyword evidence="16" id="KW-0902">Two-component regulatory system</keyword>
<dbReference type="PIRSF" id="PIRSF037434">
    <property type="entry name" value="STHK_ChrS"/>
    <property type="match status" value="1"/>
</dbReference>
<dbReference type="GO" id="GO:0046872">
    <property type="term" value="F:metal ion binding"/>
    <property type="evidence" value="ECO:0007669"/>
    <property type="project" value="UniProtKB-KW"/>
</dbReference>
<keyword evidence="8" id="KW-0004">4Fe-4S</keyword>
<dbReference type="GO" id="GO:0051539">
    <property type="term" value="F:4 iron, 4 sulfur cluster binding"/>
    <property type="evidence" value="ECO:0007669"/>
    <property type="project" value="UniProtKB-KW"/>
</dbReference>
<dbReference type="InterPro" id="IPR005467">
    <property type="entry name" value="His_kinase_dom"/>
</dbReference>
<evidence type="ECO:0000313" key="25">
    <source>
        <dbReference type="Proteomes" id="UP000199475"/>
    </source>
</evidence>
<keyword evidence="17" id="KW-0411">Iron-sulfur</keyword>
<keyword evidence="25" id="KW-1185">Reference proteome</keyword>
<feature type="transmembrane region" description="Helical" evidence="22">
    <location>
        <begin position="42"/>
        <end position="61"/>
    </location>
</feature>
<keyword evidence="14 22" id="KW-1133">Transmembrane helix</keyword>
<organism evidence="24 25">
    <name type="scientific">Tessaracoccus oleiagri</name>
    <dbReference type="NCBI Taxonomy" id="686624"/>
    <lineage>
        <taxon>Bacteria</taxon>
        <taxon>Bacillati</taxon>
        <taxon>Actinomycetota</taxon>
        <taxon>Actinomycetes</taxon>
        <taxon>Propionibacteriales</taxon>
        <taxon>Propionibacteriaceae</taxon>
        <taxon>Tessaracoccus</taxon>
    </lineage>
</organism>
<comment type="cofactor">
    <cofactor evidence="2">
        <name>[4Fe-4S] cluster</name>
        <dbReference type="ChEBI" id="CHEBI:49883"/>
    </cofactor>
</comment>
<evidence type="ECO:0000256" key="12">
    <source>
        <dbReference type="ARBA" id="ARBA00022723"/>
    </source>
</evidence>
<evidence type="ECO:0000256" key="18">
    <source>
        <dbReference type="ARBA" id="ARBA00023136"/>
    </source>
</evidence>
<dbReference type="RefSeq" id="WP_218118352.1">
    <property type="nucleotide sequence ID" value="NZ_FNGP01000002.1"/>
</dbReference>
<dbReference type="SMART" id="SM00387">
    <property type="entry name" value="HATPase_c"/>
    <property type="match status" value="1"/>
</dbReference>
<dbReference type="AlphaFoldDB" id="A0A1G9J640"/>
<dbReference type="GO" id="GO:0005737">
    <property type="term" value="C:cytoplasm"/>
    <property type="evidence" value="ECO:0007669"/>
    <property type="project" value="UniProtKB-SubCell"/>
</dbReference>
<feature type="transmembrane region" description="Helical" evidence="22">
    <location>
        <begin position="108"/>
        <end position="126"/>
    </location>
</feature>
<name>A0A1G9J640_9ACTN</name>
<gene>
    <name evidence="24" type="ORF">SAMN04488242_1042</name>
</gene>
<proteinExistence type="predicted"/>
<keyword evidence="12" id="KW-0479">Metal-binding</keyword>
<keyword evidence="13 24" id="KW-0418">Kinase</keyword>
<evidence type="ECO:0000256" key="17">
    <source>
        <dbReference type="ARBA" id="ARBA00023014"/>
    </source>
</evidence>
<evidence type="ECO:0000259" key="23">
    <source>
        <dbReference type="PROSITE" id="PS50109"/>
    </source>
</evidence>
<feature type="transmembrane region" description="Helical" evidence="22">
    <location>
        <begin position="138"/>
        <end position="155"/>
    </location>
</feature>
<dbReference type="Pfam" id="PF07730">
    <property type="entry name" value="HisKA_3"/>
    <property type="match status" value="1"/>
</dbReference>
<evidence type="ECO:0000256" key="4">
    <source>
        <dbReference type="ARBA" id="ARBA00004651"/>
    </source>
</evidence>
<dbReference type="CDD" id="cd16917">
    <property type="entry name" value="HATPase_UhpB-NarQ-NarX-like"/>
    <property type="match status" value="1"/>
</dbReference>
<feature type="transmembrane region" description="Helical" evidence="22">
    <location>
        <begin position="73"/>
        <end position="96"/>
    </location>
</feature>
<dbReference type="Gene3D" id="1.20.5.1930">
    <property type="match status" value="1"/>
</dbReference>
<evidence type="ECO:0000256" key="3">
    <source>
        <dbReference type="ARBA" id="ARBA00004496"/>
    </source>
</evidence>
<evidence type="ECO:0000256" key="15">
    <source>
        <dbReference type="ARBA" id="ARBA00023004"/>
    </source>
</evidence>
<dbReference type="EC" id="2.7.13.3" evidence="5"/>
<dbReference type="InterPro" id="IPR017205">
    <property type="entry name" value="Sig_transdc_His_kinase_ChrS"/>
</dbReference>
<comment type="subcellular location">
    <subcellularLocation>
        <location evidence="4">Cell membrane</location>
        <topology evidence="4">Multi-pass membrane protein</topology>
    </subcellularLocation>
    <subcellularLocation>
        <location evidence="3">Cytoplasm</location>
    </subcellularLocation>
</comment>
<dbReference type="InterPro" id="IPR050482">
    <property type="entry name" value="Sensor_HK_TwoCompSys"/>
</dbReference>
<evidence type="ECO:0000256" key="21">
    <source>
        <dbReference type="SAM" id="Coils"/>
    </source>
</evidence>
<evidence type="ECO:0000256" key="16">
    <source>
        <dbReference type="ARBA" id="ARBA00023012"/>
    </source>
</evidence>
<evidence type="ECO:0000256" key="11">
    <source>
        <dbReference type="ARBA" id="ARBA00022692"/>
    </source>
</evidence>
<keyword evidence="7" id="KW-1003">Cell membrane</keyword>
<dbReference type="InterPro" id="IPR036890">
    <property type="entry name" value="HATPase_C_sf"/>
</dbReference>
<dbReference type="PANTHER" id="PTHR24421">
    <property type="entry name" value="NITRATE/NITRITE SENSOR PROTEIN NARX-RELATED"/>
    <property type="match status" value="1"/>
</dbReference>
<keyword evidence="21" id="KW-0175">Coiled coil</keyword>
<feature type="domain" description="Histidine kinase" evidence="23">
    <location>
        <begin position="201"/>
        <end position="398"/>
    </location>
</feature>
<dbReference type="InterPro" id="IPR004358">
    <property type="entry name" value="Sig_transdc_His_kin-like_C"/>
</dbReference>
<evidence type="ECO:0000256" key="10">
    <source>
        <dbReference type="ARBA" id="ARBA00022679"/>
    </source>
</evidence>
<keyword evidence="11 22" id="KW-0812">Transmembrane</keyword>
<feature type="transmembrane region" description="Helical" evidence="22">
    <location>
        <begin position="17"/>
        <end position="35"/>
    </location>
</feature>
<evidence type="ECO:0000256" key="19">
    <source>
        <dbReference type="ARBA" id="ARBA00024827"/>
    </source>
</evidence>
<keyword evidence="9" id="KW-0963">Cytoplasm</keyword>
<feature type="coiled-coil region" evidence="21">
    <location>
        <begin position="172"/>
        <end position="199"/>
    </location>
</feature>
<comment type="function">
    <text evidence="19">Member of the two-component regulatory system NreB/NreC involved in the control of dissimilatory nitrate/nitrite reduction in response to oxygen. NreB functions as a direct oxygen sensor histidine kinase which is autophosphorylated, in the absence of oxygen, probably at the conserved histidine residue, and transfers its phosphate group probably to a conserved aspartate residue of NreC. NreB/NreC activates the expression of the nitrate (narGHJI) and nitrite (nir) reductase operons, as well as the putative nitrate transporter gene narT.</text>
</comment>
<evidence type="ECO:0000256" key="5">
    <source>
        <dbReference type="ARBA" id="ARBA00012438"/>
    </source>
</evidence>
<evidence type="ECO:0000313" key="24">
    <source>
        <dbReference type="EMBL" id="SDL32705.1"/>
    </source>
</evidence>